<comment type="caution">
    <text evidence="8">The sequence shown here is derived from an EMBL/GenBank/DDBJ whole genome shotgun (WGS) entry which is preliminary data.</text>
</comment>
<evidence type="ECO:0000256" key="1">
    <source>
        <dbReference type="ARBA" id="ARBA00022723"/>
    </source>
</evidence>
<feature type="region of interest" description="Disordered" evidence="6">
    <location>
        <begin position="1"/>
        <end position="50"/>
    </location>
</feature>
<feature type="domain" description="Aflatoxin regulatory protein" evidence="7">
    <location>
        <begin position="59"/>
        <end position="145"/>
    </location>
</feature>
<organism evidence="8 9">
    <name type="scientific">Monosporascus cannonballus</name>
    <dbReference type="NCBI Taxonomy" id="155416"/>
    <lineage>
        <taxon>Eukaryota</taxon>
        <taxon>Fungi</taxon>
        <taxon>Dikarya</taxon>
        <taxon>Ascomycota</taxon>
        <taxon>Pezizomycotina</taxon>
        <taxon>Sordariomycetes</taxon>
        <taxon>Xylariomycetidae</taxon>
        <taxon>Xylariales</taxon>
        <taxon>Xylariales incertae sedis</taxon>
        <taxon>Monosporascus</taxon>
    </lineage>
</organism>
<protein>
    <recommendedName>
        <fullName evidence="7">Aflatoxin regulatory protein domain-containing protein</fullName>
    </recommendedName>
</protein>
<dbReference type="Proteomes" id="UP000294003">
    <property type="component" value="Unassembled WGS sequence"/>
</dbReference>
<evidence type="ECO:0000259" key="7">
    <source>
        <dbReference type="Pfam" id="PF08493"/>
    </source>
</evidence>
<keyword evidence="3" id="KW-0238">DNA-binding</keyword>
<evidence type="ECO:0000256" key="6">
    <source>
        <dbReference type="SAM" id="MobiDB-lite"/>
    </source>
</evidence>
<gene>
    <name evidence="8" type="ORF">DL762_000822</name>
</gene>
<accession>A0ABY0HKP0</accession>
<keyword evidence="5" id="KW-0539">Nucleus</keyword>
<dbReference type="InterPro" id="IPR013700">
    <property type="entry name" value="AflR"/>
</dbReference>
<dbReference type="EMBL" id="QJNS01000013">
    <property type="protein sequence ID" value="RYO94074.1"/>
    <property type="molecule type" value="Genomic_DNA"/>
</dbReference>
<keyword evidence="2" id="KW-0805">Transcription regulation</keyword>
<proteinExistence type="predicted"/>
<name>A0ABY0HKP0_9PEZI</name>
<evidence type="ECO:0000313" key="8">
    <source>
        <dbReference type="EMBL" id="RYO94074.1"/>
    </source>
</evidence>
<evidence type="ECO:0000256" key="3">
    <source>
        <dbReference type="ARBA" id="ARBA00023125"/>
    </source>
</evidence>
<evidence type="ECO:0000256" key="4">
    <source>
        <dbReference type="ARBA" id="ARBA00023163"/>
    </source>
</evidence>
<evidence type="ECO:0000256" key="2">
    <source>
        <dbReference type="ARBA" id="ARBA00023015"/>
    </source>
</evidence>
<keyword evidence="9" id="KW-1185">Reference proteome</keyword>
<keyword evidence="4" id="KW-0804">Transcription</keyword>
<evidence type="ECO:0000313" key="9">
    <source>
        <dbReference type="Proteomes" id="UP000294003"/>
    </source>
</evidence>
<keyword evidence="1" id="KW-0479">Metal-binding</keyword>
<sequence>MNIPPHSPWADTPPQNPVEFGQVPVPPSMENPIVQSPATPATLLPESGPATPSAITSGSCNCFTVCLQSVQALHNASSPSSPPFDTVISLNRKAIEGCAAMLACPNCMSQSGSHAVAMLTTTLIGQIISLYKNVVTLADHQNSEQDISATNPLFTTGVSPGAYQHNGEVGKWIELQLLSRELRKLDDLLSSFQGVGAQLFNDAGVAGAMMGFLEQNISVIRDAIMNGAGNMPLQ</sequence>
<dbReference type="Pfam" id="PF08493">
    <property type="entry name" value="AflR"/>
    <property type="match status" value="1"/>
</dbReference>
<reference evidence="8 9" key="1">
    <citation type="submission" date="2018-06" db="EMBL/GenBank/DDBJ databases">
        <title>Complete Genomes of Monosporascus.</title>
        <authorList>
            <person name="Robinson A.J."/>
            <person name="Natvig D.O."/>
        </authorList>
    </citation>
    <scope>NUCLEOTIDE SEQUENCE [LARGE SCALE GENOMIC DNA]</scope>
    <source>
        <strain evidence="8 9">CBS 609.92</strain>
    </source>
</reference>
<evidence type="ECO:0000256" key="5">
    <source>
        <dbReference type="ARBA" id="ARBA00023242"/>
    </source>
</evidence>